<accession>A0ABQ4TPZ9</accession>
<evidence type="ECO:0000313" key="1">
    <source>
        <dbReference type="EMBL" id="GJE56934.1"/>
    </source>
</evidence>
<dbReference type="EMBL" id="BPRA01000015">
    <property type="protein sequence ID" value="GJE56934.1"/>
    <property type="molecule type" value="Genomic_DNA"/>
</dbReference>
<reference evidence="1" key="1">
    <citation type="journal article" date="2021" name="Front. Microbiol.">
        <title>Comprehensive Comparative Genomics and Phenotyping of Methylobacterium Species.</title>
        <authorList>
            <person name="Alessa O."/>
            <person name="Ogura Y."/>
            <person name="Fujitani Y."/>
            <person name="Takami H."/>
            <person name="Hayashi T."/>
            <person name="Sahin N."/>
            <person name="Tani A."/>
        </authorList>
    </citation>
    <scope>NUCLEOTIDE SEQUENCE</scope>
    <source>
        <strain evidence="1">DSM 23674</strain>
    </source>
</reference>
<evidence type="ECO:0000313" key="2">
    <source>
        <dbReference type="Proteomes" id="UP001055101"/>
    </source>
</evidence>
<protein>
    <submittedName>
        <fullName evidence="1">Uncharacterized protein</fullName>
    </submittedName>
</protein>
<keyword evidence="2" id="KW-1185">Reference proteome</keyword>
<proteinExistence type="predicted"/>
<organism evidence="1 2">
    <name type="scientific">Methylobacterium thuringiense</name>
    <dbReference type="NCBI Taxonomy" id="1003091"/>
    <lineage>
        <taxon>Bacteria</taxon>
        <taxon>Pseudomonadati</taxon>
        <taxon>Pseudomonadota</taxon>
        <taxon>Alphaproteobacteria</taxon>
        <taxon>Hyphomicrobiales</taxon>
        <taxon>Methylobacteriaceae</taxon>
        <taxon>Methylobacterium</taxon>
    </lineage>
</organism>
<name>A0ABQ4TPZ9_9HYPH</name>
<gene>
    <name evidence="1" type="ORF">EKPJFOCH_3444</name>
</gene>
<comment type="caution">
    <text evidence="1">The sequence shown here is derived from an EMBL/GenBank/DDBJ whole genome shotgun (WGS) entry which is preliminary data.</text>
</comment>
<dbReference type="Proteomes" id="UP001055101">
    <property type="component" value="Unassembled WGS sequence"/>
</dbReference>
<sequence length="39" mass="4202">MEPLDPDNCADVVNEMFTLTGTVCLRPLGNLILGSYSSD</sequence>
<reference evidence="1" key="2">
    <citation type="submission" date="2021-08" db="EMBL/GenBank/DDBJ databases">
        <authorList>
            <person name="Tani A."/>
            <person name="Ola A."/>
            <person name="Ogura Y."/>
            <person name="Katsura K."/>
            <person name="Hayashi T."/>
        </authorList>
    </citation>
    <scope>NUCLEOTIDE SEQUENCE</scope>
    <source>
        <strain evidence="1">DSM 23674</strain>
    </source>
</reference>